<comment type="caution">
    <text evidence="1">The sequence shown here is derived from an EMBL/GenBank/DDBJ whole genome shotgun (WGS) entry which is preliminary data.</text>
</comment>
<reference evidence="1 2" key="1">
    <citation type="journal article" date="2015" name="Genome Announc.">
        <title>Expanding the biotechnology potential of lactobacilli through comparative genomics of 213 strains and associated genera.</title>
        <authorList>
            <person name="Sun Z."/>
            <person name="Harris H.M."/>
            <person name="McCann A."/>
            <person name="Guo C."/>
            <person name="Argimon S."/>
            <person name="Zhang W."/>
            <person name="Yang X."/>
            <person name="Jeffery I.B."/>
            <person name="Cooney J.C."/>
            <person name="Kagawa T.F."/>
            <person name="Liu W."/>
            <person name="Song Y."/>
            <person name="Salvetti E."/>
            <person name="Wrobel A."/>
            <person name="Rasinkangas P."/>
            <person name="Parkhill J."/>
            <person name="Rea M.C."/>
            <person name="O'Sullivan O."/>
            <person name="Ritari J."/>
            <person name="Douillard F.P."/>
            <person name="Paul Ross R."/>
            <person name="Yang R."/>
            <person name="Briner A.E."/>
            <person name="Felis G.E."/>
            <person name="de Vos W.M."/>
            <person name="Barrangou R."/>
            <person name="Klaenhammer T.R."/>
            <person name="Caufield P.W."/>
            <person name="Cui Y."/>
            <person name="Zhang H."/>
            <person name="O'Toole P.W."/>
        </authorList>
    </citation>
    <scope>NUCLEOTIDE SEQUENCE [LARGE SCALE GENOMIC DNA]</scope>
    <source>
        <strain evidence="1 2">DSM 20505</strain>
    </source>
</reference>
<evidence type="ECO:0000313" key="2">
    <source>
        <dbReference type="Proteomes" id="UP000051679"/>
    </source>
</evidence>
<name>A0A0R1ZW04_9LACO</name>
<dbReference type="AlphaFoldDB" id="A0A0R1ZW04"/>
<dbReference type="Gene3D" id="1.10.1900.10">
    <property type="entry name" value="c-terminal domain of poly(a) binding protein"/>
    <property type="match status" value="1"/>
</dbReference>
<accession>A0A0R1ZW04</accession>
<dbReference type="PATRIC" id="fig|1291052.5.peg.1533"/>
<dbReference type="OrthoDB" id="2087617at2"/>
<evidence type="ECO:0008006" key="3">
    <source>
        <dbReference type="Google" id="ProtNLM"/>
    </source>
</evidence>
<keyword evidence="2" id="KW-1185">Reference proteome</keyword>
<dbReference type="SUPFAM" id="SSF158560">
    <property type="entry name" value="BH3980-like"/>
    <property type="match status" value="1"/>
</dbReference>
<gene>
    <name evidence="1" type="ORF">FC18_GL001510</name>
</gene>
<dbReference type="Pfam" id="PF06304">
    <property type="entry name" value="DUF1048"/>
    <property type="match status" value="1"/>
</dbReference>
<dbReference type="InterPro" id="IPR008316">
    <property type="entry name" value="UCP029876"/>
</dbReference>
<dbReference type="RefSeq" id="WP_082404110.1">
    <property type="nucleotide sequence ID" value="NZ_AYYO01000027.1"/>
</dbReference>
<evidence type="ECO:0000313" key="1">
    <source>
        <dbReference type="EMBL" id="KRM55219.1"/>
    </source>
</evidence>
<sequence length="120" mass="13748">MTMPSWFKYLTPAYMKQVKKDKAEYKAQIARIKTLPKDYQRAFTAIQKYMWSNAAGDGMDMLNAQYDLIDFFWEGADNKIAVHDLIGDDVAAFVDGLIAERGVQTWANTSKERLNKALTK</sequence>
<dbReference type="STRING" id="1291052.FC18_GL001510"/>
<dbReference type="Proteomes" id="UP000051679">
    <property type="component" value="Unassembled WGS sequence"/>
</dbReference>
<organism evidence="1 2">
    <name type="scientific">Lacticaseibacillus sharpeae JCM 1186 = DSM 20505</name>
    <dbReference type="NCBI Taxonomy" id="1291052"/>
    <lineage>
        <taxon>Bacteria</taxon>
        <taxon>Bacillati</taxon>
        <taxon>Bacillota</taxon>
        <taxon>Bacilli</taxon>
        <taxon>Lactobacillales</taxon>
        <taxon>Lactobacillaceae</taxon>
        <taxon>Lacticaseibacillus</taxon>
    </lineage>
</organism>
<dbReference type="EMBL" id="AYYO01000027">
    <property type="protein sequence ID" value="KRM55219.1"/>
    <property type="molecule type" value="Genomic_DNA"/>
</dbReference>
<proteinExistence type="predicted"/>
<protein>
    <recommendedName>
        <fullName evidence="3">DNA-binding ferritin-like protein (Dps family)</fullName>
    </recommendedName>
</protein>